<evidence type="ECO:0000313" key="2">
    <source>
        <dbReference type="EMBL" id="THF80852.1"/>
    </source>
</evidence>
<protein>
    <submittedName>
        <fullName evidence="2">Class I SAM-dependent methyltransferase</fullName>
    </submittedName>
</protein>
<dbReference type="EMBL" id="SSOB01000010">
    <property type="protein sequence ID" value="THF80852.1"/>
    <property type="molecule type" value="Genomic_DNA"/>
</dbReference>
<name>A0A4V3WFM2_9BACL</name>
<sequence>MIRADVVHSKFSPVNTSPKDWYVSNILGIRRGRYRLKYDYDINLQADSSLSHILRRIKPNSKVLEFGPAKGYMTQILADQLHCSVYCVELDEEAAKHAAVFSKQMIVGDLDAMRWATELQDSAPFDYIIFADVLEHLKYPDKVLIAATSMLDTEGVLFTSIPNMAHSAVLLDLLQGNYTYRRLGLLDNTHLRFYTKKSIKELLENSGLSPIEWVTTKMMPEQTELETNYEYVPEYIANYIRDREEAHVYQYITVSRKSSESAVTPTSTSGKWGYSRYMQLFWGSPYLEQQSIKLSIDSMRGNKIYRAHLPQEAAGQNIRIDPTNFPAFIEVKSMILLDLQNNVLHEWSEEDLQASLHAVHQLRQVHYSKSRHSLWVADGDDPHWELYLPQVSVEDLILEVHMHSTALDSTIVRNIISILEERKQQDERIKAVESEREQLLIELQDFKLKVLALLNSRFWKWTQWFRPKTRKLFSKEVDQE</sequence>
<dbReference type="SUPFAM" id="SSF53335">
    <property type="entry name" value="S-adenosyl-L-methionine-dependent methyltransferases"/>
    <property type="match status" value="1"/>
</dbReference>
<dbReference type="OrthoDB" id="8773442at2"/>
<dbReference type="AlphaFoldDB" id="A0A4V3WFM2"/>
<dbReference type="GO" id="GO:0008168">
    <property type="term" value="F:methyltransferase activity"/>
    <property type="evidence" value="ECO:0007669"/>
    <property type="project" value="UniProtKB-KW"/>
</dbReference>
<gene>
    <name evidence="2" type="ORF">E6C55_10255</name>
</gene>
<keyword evidence="1" id="KW-0175">Coiled coil</keyword>
<dbReference type="GO" id="GO:0032259">
    <property type="term" value="P:methylation"/>
    <property type="evidence" value="ECO:0007669"/>
    <property type="project" value="UniProtKB-KW"/>
</dbReference>
<dbReference type="CDD" id="cd02440">
    <property type="entry name" value="AdoMet_MTases"/>
    <property type="match status" value="1"/>
</dbReference>
<organism evidence="2 3">
    <name type="scientific">Cohnella fermenti</name>
    <dbReference type="NCBI Taxonomy" id="2565925"/>
    <lineage>
        <taxon>Bacteria</taxon>
        <taxon>Bacillati</taxon>
        <taxon>Bacillota</taxon>
        <taxon>Bacilli</taxon>
        <taxon>Bacillales</taxon>
        <taxon>Paenibacillaceae</taxon>
        <taxon>Cohnella</taxon>
    </lineage>
</organism>
<dbReference type="InterPro" id="IPR029063">
    <property type="entry name" value="SAM-dependent_MTases_sf"/>
</dbReference>
<evidence type="ECO:0000313" key="3">
    <source>
        <dbReference type="Proteomes" id="UP000310636"/>
    </source>
</evidence>
<accession>A0A4V3WFM2</accession>
<keyword evidence="2" id="KW-0489">Methyltransferase</keyword>
<keyword evidence="2" id="KW-0808">Transferase</keyword>
<keyword evidence="3" id="KW-1185">Reference proteome</keyword>
<proteinExistence type="predicted"/>
<reference evidence="2 3" key="1">
    <citation type="submission" date="2019-04" db="EMBL/GenBank/DDBJ databases">
        <title>Cohnella sp. nov. isolated from preserved vegetables.</title>
        <authorList>
            <person name="Lin S.-Y."/>
            <person name="Hung M.-H."/>
            <person name="Young C.-C."/>
        </authorList>
    </citation>
    <scope>NUCLEOTIDE SEQUENCE [LARGE SCALE GENOMIC DNA]</scope>
    <source>
        <strain evidence="2 3">CC-MHH1044</strain>
    </source>
</reference>
<dbReference type="Gene3D" id="3.40.50.150">
    <property type="entry name" value="Vaccinia Virus protein VP39"/>
    <property type="match status" value="1"/>
</dbReference>
<dbReference type="PANTHER" id="PTHR43861">
    <property type="entry name" value="TRANS-ACONITATE 2-METHYLTRANSFERASE-RELATED"/>
    <property type="match status" value="1"/>
</dbReference>
<dbReference type="Pfam" id="PF13489">
    <property type="entry name" value="Methyltransf_23"/>
    <property type="match status" value="1"/>
</dbReference>
<evidence type="ECO:0000256" key="1">
    <source>
        <dbReference type="SAM" id="Coils"/>
    </source>
</evidence>
<dbReference type="Proteomes" id="UP000310636">
    <property type="component" value="Unassembled WGS sequence"/>
</dbReference>
<feature type="coiled-coil region" evidence="1">
    <location>
        <begin position="415"/>
        <end position="449"/>
    </location>
</feature>
<comment type="caution">
    <text evidence="2">The sequence shown here is derived from an EMBL/GenBank/DDBJ whole genome shotgun (WGS) entry which is preliminary data.</text>
</comment>